<evidence type="ECO:0000313" key="1">
    <source>
        <dbReference type="EnsemblPlants" id="AVESA.00010b.r2.UnG1404120.1.CDS.1"/>
    </source>
</evidence>
<dbReference type="Proteomes" id="UP001732700">
    <property type="component" value="Unassembled WGS sequence"/>
</dbReference>
<reference evidence="1" key="1">
    <citation type="submission" date="2025-09" db="UniProtKB">
        <authorList>
            <consortium name="EnsemblPlants"/>
        </authorList>
    </citation>
    <scope>IDENTIFICATION</scope>
</reference>
<dbReference type="EnsemblPlants" id="AVESA.00010b.r2.UnG1404120.1">
    <property type="protein sequence ID" value="AVESA.00010b.r2.UnG1404120.1.CDS.1"/>
    <property type="gene ID" value="AVESA.00010b.r2.UnG1404120"/>
</dbReference>
<organism evidence="1 2">
    <name type="scientific">Avena sativa</name>
    <name type="common">Oat</name>
    <dbReference type="NCBI Taxonomy" id="4498"/>
    <lineage>
        <taxon>Eukaryota</taxon>
        <taxon>Viridiplantae</taxon>
        <taxon>Streptophyta</taxon>
        <taxon>Embryophyta</taxon>
        <taxon>Tracheophyta</taxon>
        <taxon>Spermatophyta</taxon>
        <taxon>Magnoliopsida</taxon>
        <taxon>Liliopsida</taxon>
        <taxon>Poales</taxon>
        <taxon>Poaceae</taxon>
        <taxon>BOP clade</taxon>
        <taxon>Pooideae</taxon>
        <taxon>Poodae</taxon>
        <taxon>Poeae</taxon>
        <taxon>Poeae Chloroplast Group 1 (Aveneae type)</taxon>
        <taxon>Aveninae</taxon>
        <taxon>Avena</taxon>
    </lineage>
</organism>
<accession>A0ACD6AMJ0</accession>
<keyword evidence="2" id="KW-1185">Reference proteome</keyword>
<proteinExistence type="predicted"/>
<protein>
    <submittedName>
        <fullName evidence="1">Uncharacterized protein</fullName>
    </submittedName>
</protein>
<sequence>MYLTDSAAHWYHAFKQNQERLSWEQFRQAVLLEFDTDTHRVKMKELLQLKQTDTMAEYHKQFDRLVYNIKLYDPAIGGVMLVTQFVLGLKEEIREAVEAQLPNIVQRATLLAQIHEGLLELKAPTKAHKQYPQPAWKEQSGKFATGEVWKAQQLKEYRRVHGLCYKCGEKYAPGHQCTPPVVAQLKAMQVDQTHEFLSDEILEVVTGMESMTLNDTERLSLHALQGTDTDSTIHLPAEINNLSMLMLIDSGSTSSFLDASMVSKLGLIPQARPPVYVKVANGDRLLCTQVIPNFTWSTQGHKFTHNMQVLDMGGYEAVLGMDWLQKFRPMNCDWVAKWLEFEHEGGLVKL</sequence>
<evidence type="ECO:0000313" key="2">
    <source>
        <dbReference type="Proteomes" id="UP001732700"/>
    </source>
</evidence>
<name>A0ACD6AMJ0_AVESA</name>